<protein>
    <submittedName>
        <fullName evidence="9">Type II secretion system F family protein</fullName>
    </submittedName>
</protein>
<dbReference type="GeneID" id="60681488"/>
<dbReference type="InterPro" id="IPR042094">
    <property type="entry name" value="T2SS_GspF_sf"/>
</dbReference>
<dbReference type="Gene3D" id="1.20.81.30">
    <property type="entry name" value="Type II secretion system (T2SS), domain F"/>
    <property type="match status" value="2"/>
</dbReference>
<evidence type="ECO:0000256" key="1">
    <source>
        <dbReference type="ARBA" id="ARBA00004651"/>
    </source>
</evidence>
<dbReference type="GO" id="GO:0005886">
    <property type="term" value="C:plasma membrane"/>
    <property type="evidence" value="ECO:0007669"/>
    <property type="project" value="UniProtKB-SubCell"/>
</dbReference>
<evidence type="ECO:0000313" key="10">
    <source>
        <dbReference type="Proteomes" id="UP000436911"/>
    </source>
</evidence>
<keyword evidence="5 7" id="KW-1133">Transmembrane helix</keyword>
<name>A0A368NYJ0_AGRVI</name>
<feature type="domain" description="Type II secretion system protein GspF" evidence="8">
    <location>
        <begin position="284"/>
        <end position="403"/>
    </location>
</feature>
<organism evidence="9 10">
    <name type="scientific">Agrobacterium vitis</name>
    <name type="common">Rhizobium vitis</name>
    <dbReference type="NCBI Taxonomy" id="373"/>
    <lineage>
        <taxon>Bacteria</taxon>
        <taxon>Pseudomonadati</taxon>
        <taxon>Pseudomonadota</taxon>
        <taxon>Alphaproteobacteria</taxon>
        <taxon>Hyphomicrobiales</taxon>
        <taxon>Rhizobiaceae</taxon>
        <taxon>Rhizobium/Agrobacterium group</taxon>
        <taxon>Agrobacterium</taxon>
    </lineage>
</organism>
<comment type="similarity">
    <text evidence="2">Belongs to the GSP F family.</text>
</comment>
<feature type="transmembrane region" description="Helical" evidence="7">
    <location>
        <begin position="382"/>
        <end position="403"/>
    </location>
</feature>
<keyword evidence="3" id="KW-1003">Cell membrane</keyword>
<evidence type="ECO:0000256" key="6">
    <source>
        <dbReference type="ARBA" id="ARBA00023136"/>
    </source>
</evidence>
<evidence type="ECO:0000256" key="4">
    <source>
        <dbReference type="ARBA" id="ARBA00022692"/>
    </source>
</evidence>
<keyword evidence="6 7" id="KW-0472">Membrane</keyword>
<dbReference type="Pfam" id="PF00482">
    <property type="entry name" value="T2SSF"/>
    <property type="match status" value="2"/>
</dbReference>
<dbReference type="Proteomes" id="UP000436911">
    <property type="component" value="Unassembled WGS sequence"/>
</dbReference>
<evidence type="ECO:0000313" key="9">
    <source>
        <dbReference type="EMBL" id="KAA3519313.1"/>
    </source>
</evidence>
<evidence type="ECO:0000256" key="5">
    <source>
        <dbReference type="ARBA" id="ARBA00022989"/>
    </source>
</evidence>
<dbReference type="EMBL" id="QUSG01000036">
    <property type="protein sequence ID" value="KAA3519313.1"/>
    <property type="molecule type" value="Genomic_DNA"/>
</dbReference>
<feature type="transmembrane region" description="Helical" evidence="7">
    <location>
        <begin position="235"/>
        <end position="261"/>
    </location>
</feature>
<dbReference type="RefSeq" id="WP_081089025.1">
    <property type="nucleotide sequence ID" value="NZ_CP055265.1"/>
</dbReference>
<evidence type="ECO:0000256" key="2">
    <source>
        <dbReference type="ARBA" id="ARBA00005745"/>
    </source>
</evidence>
<keyword evidence="4 7" id="KW-0812">Transmembrane</keyword>
<comment type="caution">
    <text evidence="9">The sequence shown here is derived from an EMBL/GenBank/DDBJ whole genome shotgun (WGS) entry which is preliminary data.</text>
</comment>
<accession>A0A368NYJ0</accession>
<dbReference type="PANTHER" id="PTHR30012:SF0">
    <property type="entry name" value="TYPE II SECRETION SYSTEM PROTEIN F-RELATED"/>
    <property type="match status" value="1"/>
</dbReference>
<sequence length="415" mass="44447">MVNHIADRFTMTGSRFRYVSITSEGREERGYIDAVDRADAARLLSTKGLQPYLLEPAGDAEKAHSGPRRGASARAMDVERLFASIHLLLGAGLTVNAAFKLAAETEPKNRYRAIYAEIYNAVASGQNLSKALSERLDVDSTVTALLMAGEASGRMHETVGAISTMYADLRLQRSEFQSALVYPALLLTVLIGALLVITFTLVPTLQPLFEGTGTTPPVLLALLAHVHRMLTDSPVLSLLTLFSSLASCGCLLMTAGGRAWIKSVGLKSPGLGPVLLSIARSRYMQTLSLLLENKVNMDLSLNLAAQVVTHPALRTALIQVRDDVLTGQSLSKAIASSGTLDRISVSFVQAGEEANRLPKALADAARAVDAVTKQKIDRFMTLLSPAITIFMGLTIGTLVVSIMDSLLSINDLALQ</sequence>
<dbReference type="OrthoDB" id="9805682at2"/>
<dbReference type="InterPro" id="IPR003004">
    <property type="entry name" value="GspF/PilC"/>
</dbReference>
<feature type="domain" description="Type II secretion system protein GspF" evidence="8">
    <location>
        <begin position="87"/>
        <end position="203"/>
    </location>
</feature>
<evidence type="ECO:0000259" key="8">
    <source>
        <dbReference type="Pfam" id="PF00482"/>
    </source>
</evidence>
<dbReference type="AlphaFoldDB" id="A0A368NYJ0"/>
<evidence type="ECO:0000256" key="3">
    <source>
        <dbReference type="ARBA" id="ARBA00022475"/>
    </source>
</evidence>
<reference evidence="9 10" key="1">
    <citation type="submission" date="2018-08" db="EMBL/GenBank/DDBJ databases">
        <title>Genome sequencing of Agrobacterium vitis strain ICMP 10754.</title>
        <authorList>
            <person name="Visnovsky S.B."/>
            <person name="Pitman A.R."/>
        </authorList>
    </citation>
    <scope>NUCLEOTIDE SEQUENCE [LARGE SCALE GENOMIC DNA]</scope>
    <source>
        <strain evidence="9 10">ICMP 10754</strain>
    </source>
</reference>
<evidence type="ECO:0000256" key="7">
    <source>
        <dbReference type="SAM" id="Phobius"/>
    </source>
</evidence>
<proteinExistence type="inferred from homology"/>
<gene>
    <name evidence="9" type="ORF">DXT89_26120</name>
</gene>
<dbReference type="InterPro" id="IPR018076">
    <property type="entry name" value="T2SS_GspF_dom"/>
</dbReference>
<feature type="transmembrane region" description="Helical" evidence="7">
    <location>
        <begin position="179"/>
        <end position="202"/>
    </location>
</feature>
<dbReference type="PRINTS" id="PR00812">
    <property type="entry name" value="BCTERIALGSPF"/>
</dbReference>
<comment type="subcellular location">
    <subcellularLocation>
        <location evidence="1">Cell membrane</location>
        <topology evidence="1">Multi-pass membrane protein</topology>
    </subcellularLocation>
</comment>
<dbReference type="PANTHER" id="PTHR30012">
    <property type="entry name" value="GENERAL SECRETION PATHWAY PROTEIN"/>
    <property type="match status" value="1"/>
</dbReference>